<dbReference type="STRING" id="573321.SAMN04488505_11517"/>
<dbReference type="Pfam" id="PF00072">
    <property type="entry name" value="Response_reg"/>
    <property type="match status" value="1"/>
</dbReference>
<dbReference type="GO" id="GO:0005524">
    <property type="term" value="F:ATP binding"/>
    <property type="evidence" value="ECO:0007669"/>
    <property type="project" value="UniProtKB-KW"/>
</dbReference>
<dbReference type="InterPro" id="IPR003593">
    <property type="entry name" value="AAA+_ATPase"/>
</dbReference>
<dbReference type="GO" id="GO:0000160">
    <property type="term" value="P:phosphorelay signal transduction system"/>
    <property type="evidence" value="ECO:0007669"/>
    <property type="project" value="InterPro"/>
</dbReference>
<evidence type="ECO:0000313" key="9">
    <source>
        <dbReference type="EMBL" id="SEN91329.1"/>
    </source>
</evidence>
<keyword evidence="10" id="KW-1185">Reference proteome</keyword>
<evidence type="ECO:0000256" key="3">
    <source>
        <dbReference type="ARBA" id="ARBA00023015"/>
    </source>
</evidence>
<dbReference type="PROSITE" id="PS00676">
    <property type="entry name" value="SIGMA54_INTERACT_2"/>
    <property type="match status" value="1"/>
</dbReference>
<dbReference type="PROSITE" id="PS50045">
    <property type="entry name" value="SIGMA54_INTERACT_4"/>
    <property type="match status" value="1"/>
</dbReference>
<keyword evidence="6" id="KW-0597">Phosphoprotein</keyword>
<dbReference type="Gene3D" id="1.10.10.60">
    <property type="entry name" value="Homeodomain-like"/>
    <property type="match status" value="1"/>
</dbReference>
<feature type="modified residue" description="4-aspartylphosphate" evidence="6">
    <location>
        <position position="50"/>
    </location>
</feature>
<feature type="domain" description="Sigma-54 factor interaction" evidence="7">
    <location>
        <begin position="146"/>
        <end position="375"/>
    </location>
</feature>
<keyword evidence="4 9" id="KW-0238">DNA-binding</keyword>
<feature type="domain" description="Response regulatory" evidence="8">
    <location>
        <begin position="1"/>
        <end position="119"/>
    </location>
</feature>
<dbReference type="InterPro" id="IPR002078">
    <property type="entry name" value="Sigma_54_int"/>
</dbReference>
<dbReference type="InterPro" id="IPR002197">
    <property type="entry name" value="HTH_Fis"/>
</dbReference>
<dbReference type="PANTHER" id="PTHR32071">
    <property type="entry name" value="TRANSCRIPTIONAL REGULATORY PROTEIN"/>
    <property type="match status" value="1"/>
</dbReference>
<dbReference type="InterPro" id="IPR027417">
    <property type="entry name" value="P-loop_NTPase"/>
</dbReference>
<dbReference type="CDD" id="cd00009">
    <property type="entry name" value="AAA"/>
    <property type="match status" value="1"/>
</dbReference>
<dbReference type="InterPro" id="IPR058031">
    <property type="entry name" value="AAA_lid_NorR"/>
</dbReference>
<sequence length="458" mass="51273">MILIIDDDVAVRTSVSLLLKQAGYMTVSAADPREALQQLQSYEISLIILDMNFSLETTGDEGLELLAEIRRTAPAVPVILITGWATISLAVKGIKAGAFDFINKPWDNQHLLQSVRTALGLSRSLAATGQGPQRHVRREDYDFNGIIGDSPGMMEVLDTVARIAATDASVLIVGESGTGKEMIASAIYRNSLRKTFPFVKVNLGGISSSLFESEMFGHKKGAFTDAKTDRIGRFEMAHNGTIFLDEIGDLEMNSQVKLLRVLQDRTYEVLGSSRTKTVNTRVICATNANLEEKVNDGTFREDLYYRINLITIKLPPLRERASDIPQLVDFYINNLKNVYGRQKLAVDKDALKWLQTQPFPGNIRELKNMVERTVLMSGSDLLTIDDFMLYKQGHVKKAGQQLPPVGAMDLEEMEEAMIKRAMEFHHNNVSRVAETLGLSRGTLYRRLKKYNIPYEDTY</sequence>
<keyword evidence="5" id="KW-0804">Transcription</keyword>
<dbReference type="PRINTS" id="PR01590">
    <property type="entry name" value="HTHFIS"/>
</dbReference>
<reference evidence="9 10" key="1">
    <citation type="submission" date="2016-10" db="EMBL/GenBank/DDBJ databases">
        <authorList>
            <person name="de Groot N.N."/>
        </authorList>
    </citation>
    <scope>NUCLEOTIDE SEQUENCE [LARGE SCALE GENOMIC DNA]</scope>
    <source>
        <strain evidence="9 10">DSM 21039</strain>
    </source>
</reference>
<name>A0A1H8KE96_9BACT</name>
<dbReference type="SUPFAM" id="SSF52172">
    <property type="entry name" value="CheY-like"/>
    <property type="match status" value="1"/>
</dbReference>
<dbReference type="PROSITE" id="PS50110">
    <property type="entry name" value="RESPONSE_REGULATORY"/>
    <property type="match status" value="1"/>
</dbReference>
<dbReference type="EMBL" id="FOBB01000015">
    <property type="protein sequence ID" value="SEN91329.1"/>
    <property type="molecule type" value="Genomic_DNA"/>
</dbReference>
<dbReference type="OrthoDB" id="9767106at2"/>
<evidence type="ECO:0000313" key="10">
    <source>
        <dbReference type="Proteomes" id="UP000198984"/>
    </source>
</evidence>
<dbReference type="Proteomes" id="UP000198984">
    <property type="component" value="Unassembled WGS sequence"/>
</dbReference>
<evidence type="ECO:0000256" key="5">
    <source>
        <dbReference type="ARBA" id="ARBA00023163"/>
    </source>
</evidence>
<dbReference type="InterPro" id="IPR025944">
    <property type="entry name" value="Sigma_54_int_dom_CS"/>
</dbReference>
<dbReference type="InterPro" id="IPR001789">
    <property type="entry name" value="Sig_transdc_resp-reg_receiver"/>
</dbReference>
<gene>
    <name evidence="9" type="ORF">SAMN04488505_11517</name>
</gene>
<dbReference type="PANTHER" id="PTHR32071:SF57">
    <property type="entry name" value="C4-DICARBOXYLATE TRANSPORT TRANSCRIPTIONAL REGULATORY PROTEIN DCTD"/>
    <property type="match status" value="1"/>
</dbReference>
<proteinExistence type="predicted"/>
<dbReference type="Pfam" id="PF00158">
    <property type="entry name" value="Sigma54_activat"/>
    <property type="match status" value="1"/>
</dbReference>
<evidence type="ECO:0000256" key="6">
    <source>
        <dbReference type="PROSITE-ProRule" id="PRU00169"/>
    </source>
</evidence>
<organism evidence="9 10">
    <name type="scientific">Chitinophaga rupis</name>
    <dbReference type="NCBI Taxonomy" id="573321"/>
    <lineage>
        <taxon>Bacteria</taxon>
        <taxon>Pseudomonadati</taxon>
        <taxon>Bacteroidota</taxon>
        <taxon>Chitinophagia</taxon>
        <taxon>Chitinophagales</taxon>
        <taxon>Chitinophagaceae</taxon>
        <taxon>Chitinophaga</taxon>
    </lineage>
</organism>
<dbReference type="SUPFAM" id="SSF52540">
    <property type="entry name" value="P-loop containing nucleoside triphosphate hydrolases"/>
    <property type="match status" value="1"/>
</dbReference>
<keyword evidence="2" id="KW-0067">ATP-binding</keyword>
<evidence type="ECO:0000256" key="1">
    <source>
        <dbReference type="ARBA" id="ARBA00022741"/>
    </source>
</evidence>
<dbReference type="AlphaFoldDB" id="A0A1H8KE96"/>
<keyword evidence="3" id="KW-0805">Transcription regulation</keyword>
<dbReference type="Pfam" id="PF25601">
    <property type="entry name" value="AAA_lid_14"/>
    <property type="match status" value="1"/>
</dbReference>
<dbReference type="GO" id="GO:0006355">
    <property type="term" value="P:regulation of DNA-templated transcription"/>
    <property type="evidence" value="ECO:0007669"/>
    <property type="project" value="InterPro"/>
</dbReference>
<dbReference type="SMART" id="SM00448">
    <property type="entry name" value="REC"/>
    <property type="match status" value="1"/>
</dbReference>
<dbReference type="PROSITE" id="PS00688">
    <property type="entry name" value="SIGMA54_INTERACT_3"/>
    <property type="match status" value="1"/>
</dbReference>
<dbReference type="Gene3D" id="3.40.50.2300">
    <property type="match status" value="1"/>
</dbReference>
<dbReference type="SMART" id="SM00382">
    <property type="entry name" value="AAA"/>
    <property type="match status" value="1"/>
</dbReference>
<evidence type="ECO:0000256" key="4">
    <source>
        <dbReference type="ARBA" id="ARBA00023125"/>
    </source>
</evidence>
<dbReference type="InterPro" id="IPR025943">
    <property type="entry name" value="Sigma_54_int_dom_ATP-bd_2"/>
</dbReference>
<dbReference type="InterPro" id="IPR009057">
    <property type="entry name" value="Homeodomain-like_sf"/>
</dbReference>
<evidence type="ECO:0000259" key="8">
    <source>
        <dbReference type="PROSITE" id="PS50110"/>
    </source>
</evidence>
<dbReference type="PROSITE" id="PS00675">
    <property type="entry name" value="SIGMA54_INTERACT_1"/>
    <property type="match status" value="1"/>
</dbReference>
<accession>A0A1H8KE96</accession>
<dbReference type="RefSeq" id="WP_089921346.1">
    <property type="nucleotide sequence ID" value="NZ_FOBB01000015.1"/>
</dbReference>
<dbReference type="SUPFAM" id="SSF46689">
    <property type="entry name" value="Homeodomain-like"/>
    <property type="match status" value="1"/>
</dbReference>
<dbReference type="InterPro" id="IPR011006">
    <property type="entry name" value="CheY-like_superfamily"/>
</dbReference>
<dbReference type="GO" id="GO:0043565">
    <property type="term" value="F:sequence-specific DNA binding"/>
    <property type="evidence" value="ECO:0007669"/>
    <property type="project" value="InterPro"/>
</dbReference>
<dbReference type="Pfam" id="PF02954">
    <property type="entry name" value="HTH_8"/>
    <property type="match status" value="1"/>
</dbReference>
<dbReference type="FunFam" id="3.40.50.300:FF:000006">
    <property type="entry name" value="DNA-binding transcriptional regulator NtrC"/>
    <property type="match status" value="1"/>
</dbReference>
<protein>
    <submittedName>
        <fullName evidence="9">DNA-binding transcriptional response regulator, NtrC family, contains REC, AAA-type ATPase, and a Fis-type DNA-binding domains</fullName>
    </submittedName>
</protein>
<evidence type="ECO:0000256" key="2">
    <source>
        <dbReference type="ARBA" id="ARBA00022840"/>
    </source>
</evidence>
<dbReference type="Gene3D" id="3.40.50.300">
    <property type="entry name" value="P-loop containing nucleotide triphosphate hydrolases"/>
    <property type="match status" value="1"/>
</dbReference>
<dbReference type="Gene3D" id="1.10.8.60">
    <property type="match status" value="1"/>
</dbReference>
<keyword evidence="1" id="KW-0547">Nucleotide-binding</keyword>
<dbReference type="InterPro" id="IPR025662">
    <property type="entry name" value="Sigma_54_int_dom_ATP-bd_1"/>
</dbReference>
<evidence type="ECO:0000259" key="7">
    <source>
        <dbReference type="PROSITE" id="PS50045"/>
    </source>
</evidence>